<evidence type="ECO:0000313" key="6">
    <source>
        <dbReference type="EMBL" id="GGC90669.1"/>
    </source>
</evidence>
<dbReference type="InterPro" id="IPR051202">
    <property type="entry name" value="Peptidase_C40"/>
</dbReference>
<accession>A0ABQ1P5Z1</accession>
<comment type="caution">
    <text evidence="6">The sequence shown here is derived from an EMBL/GenBank/DDBJ whole genome shotgun (WGS) entry which is preliminary data.</text>
</comment>
<name>A0ABQ1P5Z1_9BACI</name>
<evidence type="ECO:0000259" key="5">
    <source>
        <dbReference type="PROSITE" id="PS51935"/>
    </source>
</evidence>
<dbReference type="SUPFAM" id="SSF54001">
    <property type="entry name" value="Cysteine proteinases"/>
    <property type="match status" value="1"/>
</dbReference>
<dbReference type="Gene3D" id="3.90.1720.10">
    <property type="entry name" value="endopeptidase domain like (from Nostoc punctiforme)"/>
    <property type="match status" value="1"/>
</dbReference>
<keyword evidence="4" id="KW-0788">Thiol protease</keyword>
<keyword evidence="7" id="KW-1185">Reference proteome</keyword>
<evidence type="ECO:0000256" key="1">
    <source>
        <dbReference type="ARBA" id="ARBA00007074"/>
    </source>
</evidence>
<dbReference type="InterPro" id="IPR038765">
    <property type="entry name" value="Papain-like_cys_pep_sf"/>
</dbReference>
<dbReference type="Gene3D" id="2.30.30.40">
    <property type="entry name" value="SH3 Domains"/>
    <property type="match status" value="1"/>
</dbReference>
<dbReference type="InterPro" id="IPR000064">
    <property type="entry name" value="NLP_P60_dom"/>
</dbReference>
<evidence type="ECO:0000256" key="4">
    <source>
        <dbReference type="ARBA" id="ARBA00022807"/>
    </source>
</evidence>
<evidence type="ECO:0000313" key="7">
    <source>
        <dbReference type="Proteomes" id="UP000619534"/>
    </source>
</evidence>
<comment type="similarity">
    <text evidence="1">Belongs to the peptidase C40 family.</text>
</comment>
<evidence type="ECO:0000256" key="2">
    <source>
        <dbReference type="ARBA" id="ARBA00022670"/>
    </source>
</evidence>
<evidence type="ECO:0000256" key="3">
    <source>
        <dbReference type="ARBA" id="ARBA00022801"/>
    </source>
</evidence>
<dbReference type="RefSeq" id="WP_062445800.1">
    <property type="nucleotide sequence ID" value="NZ_BMCJ01000003.1"/>
</dbReference>
<proteinExistence type="inferred from homology"/>
<protein>
    <submittedName>
        <fullName evidence="6">Gamma-D-glutamyl-L-lysine endopeptidase</fullName>
    </submittedName>
</protein>
<dbReference type="Proteomes" id="UP000619534">
    <property type="component" value="Unassembled WGS sequence"/>
</dbReference>
<gene>
    <name evidence="6" type="primary">ykfC</name>
    <name evidence="6" type="ORF">GCM10007216_21840</name>
</gene>
<organism evidence="6 7">
    <name type="scientific">Thalassobacillus devorans</name>
    <dbReference type="NCBI Taxonomy" id="279813"/>
    <lineage>
        <taxon>Bacteria</taxon>
        <taxon>Bacillati</taxon>
        <taxon>Bacillota</taxon>
        <taxon>Bacilli</taxon>
        <taxon>Bacillales</taxon>
        <taxon>Bacillaceae</taxon>
        <taxon>Thalassobacillus</taxon>
    </lineage>
</organism>
<reference evidence="7" key="1">
    <citation type="journal article" date="2019" name="Int. J. Syst. Evol. Microbiol.">
        <title>The Global Catalogue of Microorganisms (GCM) 10K type strain sequencing project: providing services to taxonomists for standard genome sequencing and annotation.</title>
        <authorList>
            <consortium name="The Broad Institute Genomics Platform"/>
            <consortium name="The Broad Institute Genome Sequencing Center for Infectious Disease"/>
            <person name="Wu L."/>
            <person name="Ma J."/>
        </authorList>
    </citation>
    <scope>NUCLEOTIDE SEQUENCE [LARGE SCALE GENOMIC DNA]</scope>
    <source>
        <strain evidence="7">CCM 7282</strain>
    </source>
</reference>
<dbReference type="Pfam" id="PF00877">
    <property type="entry name" value="NLPC_P60"/>
    <property type="match status" value="1"/>
</dbReference>
<dbReference type="EMBL" id="BMCJ01000003">
    <property type="protein sequence ID" value="GGC90669.1"/>
    <property type="molecule type" value="Genomic_DNA"/>
</dbReference>
<sequence length="313" mass="35223">MLEGTHENYIVNVSVATVWTSPNSPRKLDEPGLTNPVKLKEWLALLTKEKRLELCDKNLVQSQLLYGEEVLVTDKSEDWAHVIIPSQPSKKDERGYPGWVPMTQLQPITREFWEREKSAVVATKMSTLQKETGKPILELSYMTTLPVQEILEDSVRVSSPHGTAYLEKKDITIYSESLGMKKENGTNIVRMGEAFTGLSYFWGGMSAYGYDCSGFAYNMHKAAGYQIPRDATDQAMAGVEISFDHLMPGDLLFFAYEEGKGRIHHVGIYHEEGKMIHSPSTGKGIEITSLTGTIYEKELCAARRYWQETEGPA</sequence>
<keyword evidence="2" id="KW-0645">Protease</keyword>
<dbReference type="PANTHER" id="PTHR47053:SF3">
    <property type="entry name" value="GAMMA-D-GLUTAMYL-L-LYSINE DIPEPTIDYL-PEPTIDASE"/>
    <property type="match status" value="1"/>
</dbReference>
<keyword evidence="3" id="KW-0378">Hydrolase</keyword>
<feature type="domain" description="NlpC/P60" evidence="5">
    <location>
        <begin position="182"/>
        <end position="313"/>
    </location>
</feature>
<dbReference type="PANTHER" id="PTHR47053">
    <property type="entry name" value="MUREIN DD-ENDOPEPTIDASE MEPH-RELATED"/>
    <property type="match status" value="1"/>
</dbReference>
<dbReference type="PROSITE" id="PS51935">
    <property type="entry name" value="NLPC_P60"/>
    <property type="match status" value="1"/>
</dbReference>
<dbReference type="Pfam" id="PF23795">
    <property type="entry name" value="SH3_YKFC_2nd"/>
    <property type="match status" value="1"/>
</dbReference>
<dbReference type="InterPro" id="IPR057812">
    <property type="entry name" value="SH3_YKFC_2nd"/>
</dbReference>